<name>A0A6G4WNM0_9ACTN</name>
<dbReference type="Pfam" id="PF03061">
    <property type="entry name" value="4HBT"/>
    <property type="match status" value="1"/>
</dbReference>
<evidence type="ECO:0000256" key="1">
    <source>
        <dbReference type="ARBA" id="ARBA00008324"/>
    </source>
</evidence>
<comment type="similarity">
    <text evidence="1">Belongs to the thioesterase PaaI family.</text>
</comment>
<evidence type="ECO:0000313" key="5">
    <source>
        <dbReference type="Proteomes" id="UP000477722"/>
    </source>
</evidence>
<accession>A0A6G4WNM0</accession>
<feature type="domain" description="Thioesterase" evidence="3">
    <location>
        <begin position="47"/>
        <end position="123"/>
    </location>
</feature>
<dbReference type="EMBL" id="JAAKZZ010000002">
    <property type="protein sequence ID" value="NGO66859.1"/>
    <property type="molecule type" value="Genomic_DNA"/>
</dbReference>
<organism evidence="4 5">
    <name type="scientific">Streptomyces boncukensis</name>
    <dbReference type="NCBI Taxonomy" id="2711219"/>
    <lineage>
        <taxon>Bacteria</taxon>
        <taxon>Bacillati</taxon>
        <taxon>Actinomycetota</taxon>
        <taxon>Actinomycetes</taxon>
        <taxon>Kitasatosporales</taxon>
        <taxon>Streptomycetaceae</taxon>
        <taxon>Streptomyces</taxon>
    </lineage>
</organism>
<dbReference type="CDD" id="cd03443">
    <property type="entry name" value="PaaI_thioesterase"/>
    <property type="match status" value="1"/>
</dbReference>
<dbReference type="InterPro" id="IPR006683">
    <property type="entry name" value="Thioestr_dom"/>
</dbReference>
<dbReference type="Proteomes" id="UP000477722">
    <property type="component" value="Unassembled WGS sequence"/>
</dbReference>
<keyword evidence="5" id="KW-1185">Reference proteome</keyword>
<dbReference type="InterPro" id="IPR029069">
    <property type="entry name" value="HotDog_dom_sf"/>
</dbReference>
<dbReference type="GO" id="GO:0061522">
    <property type="term" value="F:1,4-dihydroxy-2-naphthoyl-CoA thioesterase activity"/>
    <property type="evidence" value="ECO:0007669"/>
    <property type="project" value="TreeGrafter"/>
</dbReference>
<dbReference type="NCBIfam" id="TIGR00369">
    <property type="entry name" value="unchar_dom_1"/>
    <property type="match status" value="1"/>
</dbReference>
<dbReference type="PANTHER" id="PTHR43240">
    <property type="entry name" value="1,4-DIHYDROXY-2-NAPHTHOYL-COA THIOESTERASE 1"/>
    <property type="match status" value="1"/>
</dbReference>
<dbReference type="AlphaFoldDB" id="A0A6G4WNM0"/>
<protein>
    <submittedName>
        <fullName evidence="4">PaaI family thioesterase</fullName>
    </submittedName>
</protein>
<gene>
    <name evidence="4" type="ORF">G5C65_00470</name>
</gene>
<proteinExistence type="inferred from homology"/>
<keyword evidence="2" id="KW-0378">Hydrolase</keyword>
<sequence>MTGPAYSTEEMLATMPHAVALGIALDEADVSAVRGHLDYSPRLTTLGGAMHGGALMTLADSVGAVCAFLNLPPDHSTSTLESKTNFLRGVREGTVRATARPLHVGRTSIVVQTDLYDDRGGRVAQTTQTQAVLPPRSSA</sequence>
<evidence type="ECO:0000256" key="2">
    <source>
        <dbReference type="ARBA" id="ARBA00022801"/>
    </source>
</evidence>
<evidence type="ECO:0000259" key="3">
    <source>
        <dbReference type="Pfam" id="PF03061"/>
    </source>
</evidence>
<dbReference type="PANTHER" id="PTHR43240:SF5">
    <property type="entry name" value="1,4-DIHYDROXY-2-NAPHTHOYL-COA THIOESTERASE 1"/>
    <property type="match status" value="1"/>
</dbReference>
<reference evidence="4 5" key="1">
    <citation type="submission" date="2020-02" db="EMBL/GenBank/DDBJ databases">
        <title>Whole-genome analyses of novel actinobacteria.</title>
        <authorList>
            <person name="Sahin N."/>
            <person name="Tatar D."/>
        </authorList>
    </citation>
    <scope>NUCLEOTIDE SEQUENCE [LARGE SCALE GENOMIC DNA]</scope>
    <source>
        <strain evidence="4 5">SB3404</strain>
    </source>
</reference>
<dbReference type="InterPro" id="IPR003736">
    <property type="entry name" value="PAAI_dom"/>
</dbReference>
<evidence type="ECO:0000313" key="4">
    <source>
        <dbReference type="EMBL" id="NGO66859.1"/>
    </source>
</evidence>
<dbReference type="GO" id="GO:0005829">
    <property type="term" value="C:cytosol"/>
    <property type="evidence" value="ECO:0007669"/>
    <property type="project" value="TreeGrafter"/>
</dbReference>
<dbReference type="Gene3D" id="3.10.129.10">
    <property type="entry name" value="Hotdog Thioesterase"/>
    <property type="match status" value="1"/>
</dbReference>
<dbReference type="RefSeq" id="WP_165296532.1">
    <property type="nucleotide sequence ID" value="NZ_JAAKZZ010000002.1"/>
</dbReference>
<dbReference type="SUPFAM" id="SSF54637">
    <property type="entry name" value="Thioesterase/thiol ester dehydrase-isomerase"/>
    <property type="match status" value="1"/>
</dbReference>
<comment type="caution">
    <text evidence="4">The sequence shown here is derived from an EMBL/GenBank/DDBJ whole genome shotgun (WGS) entry which is preliminary data.</text>
</comment>